<dbReference type="PROSITE" id="PS50157">
    <property type="entry name" value="ZINC_FINGER_C2H2_2"/>
    <property type="match status" value="3"/>
</dbReference>
<evidence type="ECO:0000313" key="9">
    <source>
        <dbReference type="Proteomes" id="UP000250140"/>
    </source>
</evidence>
<protein>
    <recommendedName>
        <fullName evidence="7">C2H2-type domain-containing protein</fullName>
    </recommendedName>
</protein>
<feature type="domain" description="C2H2-type" evidence="7">
    <location>
        <begin position="278"/>
        <end position="308"/>
    </location>
</feature>
<feature type="compositionally biased region" description="Basic and acidic residues" evidence="6">
    <location>
        <begin position="143"/>
        <end position="155"/>
    </location>
</feature>
<feature type="compositionally biased region" description="Polar residues" evidence="6">
    <location>
        <begin position="122"/>
        <end position="140"/>
    </location>
</feature>
<evidence type="ECO:0000259" key="7">
    <source>
        <dbReference type="PROSITE" id="PS50157"/>
    </source>
</evidence>
<dbReference type="GO" id="GO:0008270">
    <property type="term" value="F:zinc ion binding"/>
    <property type="evidence" value="ECO:0007669"/>
    <property type="project" value="UniProtKB-KW"/>
</dbReference>
<keyword evidence="2" id="KW-0677">Repeat</keyword>
<feature type="region of interest" description="Disordered" evidence="6">
    <location>
        <begin position="100"/>
        <end position="166"/>
    </location>
</feature>
<dbReference type="SMART" id="SM00355">
    <property type="entry name" value="ZnF_C2H2"/>
    <property type="match status" value="3"/>
</dbReference>
<gene>
    <name evidence="8" type="ORF">AOQ84DRAFT_283289</name>
</gene>
<dbReference type="GO" id="GO:0045944">
    <property type="term" value="P:positive regulation of transcription by RNA polymerase II"/>
    <property type="evidence" value="ECO:0007669"/>
    <property type="project" value="UniProtKB-ARBA"/>
</dbReference>
<evidence type="ECO:0000256" key="2">
    <source>
        <dbReference type="ARBA" id="ARBA00022737"/>
    </source>
</evidence>
<feature type="domain" description="C2H2-type" evidence="7">
    <location>
        <begin position="309"/>
        <end position="345"/>
    </location>
</feature>
<feature type="domain" description="C2H2-type" evidence="7">
    <location>
        <begin position="248"/>
        <end position="275"/>
    </location>
</feature>
<keyword evidence="1" id="KW-0479">Metal-binding</keyword>
<dbReference type="PANTHER" id="PTHR19818">
    <property type="entry name" value="ZINC FINGER PROTEIN ZIC AND GLI"/>
    <property type="match status" value="1"/>
</dbReference>
<dbReference type="SUPFAM" id="SSF57667">
    <property type="entry name" value="beta-beta-alpha zinc fingers"/>
    <property type="match status" value="2"/>
</dbReference>
<dbReference type="InterPro" id="IPR036236">
    <property type="entry name" value="Znf_C2H2_sf"/>
</dbReference>
<keyword evidence="9" id="KW-1185">Reference proteome</keyword>
<dbReference type="EMBL" id="KV748733">
    <property type="protein sequence ID" value="OCL13362.1"/>
    <property type="molecule type" value="Genomic_DNA"/>
</dbReference>
<organism evidence="8 9">
    <name type="scientific">Glonium stellatum</name>
    <dbReference type="NCBI Taxonomy" id="574774"/>
    <lineage>
        <taxon>Eukaryota</taxon>
        <taxon>Fungi</taxon>
        <taxon>Dikarya</taxon>
        <taxon>Ascomycota</taxon>
        <taxon>Pezizomycotina</taxon>
        <taxon>Dothideomycetes</taxon>
        <taxon>Pleosporomycetidae</taxon>
        <taxon>Gloniales</taxon>
        <taxon>Gloniaceae</taxon>
        <taxon>Glonium</taxon>
    </lineage>
</organism>
<keyword evidence="3 5" id="KW-0863">Zinc-finger</keyword>
<evidence type="ECO:0000256" key="5">
    <source>
        <dbReference type="PROSITE-ProRule" id="PRU00042"/>
    </source>
</evidence>
<dbReference type="GO" id="GO:0000978">
    <property type="term" value="F:RNA polymerase II cis-regulatory region sequence-specific DNA binding"/>
    <property type="evidence" value="ECO:0007669"/>
    <property type="project" value="TreeGrafter"/>
</dbReference>
<evidence type="ECO:0000256" key="3">
    <source>
        <dbReference type="ARBA" id="ARBA00022771"/>
    </source>
</evidence>
<keyword evidence="4" id="KW-0862">Zinc</keyword>
<dbReference type="PROSITE" id="PS00028">
    <property type="entry name" value="ZINC_FINGER_C2H2_1"/>
    <property type="match status" value="2"/>
</dbReference>
<dbReference type="AlphaFoldDB" id="A0A8E2F9Z6"/>
<feature type="region of interest" description="Disordered" evidence="6">
    <location>
        <begin position="221"/>
        <end position="245"/>
    </location>
</feature>
<accession>A0A8E2F9Z6</accession>
<evidence type="ECO:0000256" key="1">
    <source>
        <dbReference type="ARBA" id="ARBA00022723"/>
    </source>
</evidence>
<dbReference type="GO" id="GO:0000981">
    <property type="term" value="F:DNA-binding transcription factor activity, RNA polymerase II-specific"/>
    <property type="evidence" value="ECO:0007669"/>
    <property type="project" value="TreeGrafter"/>
</dbReference>
<reference evidence="8 9" key="1">
    <citation type="journal article" date="2016" name="Nat. Commun.">
        <title>Ectomycorrhizal ecology is imprinted in the genome of the dominant symbiotic fungus Cenococcum geophilum.</title>
        <authorList>
            <consortium name="DOE Joint Genome Institute"/>
            <person name="Peter M."/>
            <person name="Kohler A."/>
            <person name="Ohm R.A."/>
            <person name="Kuo A."/>
            <person name="Krutzmann J."/>
            <person name="Morin E."/>
            <person name="Arend M."/>
            <person name="Barry K.W."/>
            <person name="Binder M."/>
            <person name="Choi C."/>
            <person name="Clum A."/>
            <person name="Copeland A."/>
            <person name="Grisel N."/>
            <person name="Haridas S."/>
            <person name="Kipfer T."/>
            <person name="LaButti K."/>
            <person name="Lindquist E."/>
            <person name="Lipzen A."/>
            <person name="Maire R."/>
            <person name="Meier B."/>
            <person name="Mihaltcheva S."/>
            <person name="Molinier V."/>
            <person name="Murat C."/>
            <person name="Poggeler S."/>
            <person name="Quandt C.A."/>
            <person name="Sperisen C."/>
            <person name="Tritt A."/>
            <person name="Tisserant E."/>
            <person name="Crous P.W."/>
            <person name="Henrissat B."/>
            <person name="Nehls U."/>
            <person name="Egli S."/>
            <person name="Spatafora J.W."/>
            <person name="Grigoriev I.V."/>
            <person name="Martin F.M."/>
        </authorList>
    </citation>
    <scope>NUCLEOTIDE SEQUENCE [LARGE SCALE GENOMIC DNA]</scope>
    <source>
        <strain evidence="8 9">CBS 207.34</strain>
    </source>
</reference>
<sequence length="377" mass="42863">MPQFQRYIECPTLGQPSTYPSPARSDSDTVNYSSDGLGLYNYPLPLPSAQNNTALYPSSPQSTESWVTHFARKTSPLVTEAHADPWPSLYDPPVSRSPLAWNSAQNSPRDSDCHAISHRSPRSSYGASNYSQEEPETNFTPEVKAEPQQERRVEDESSSNRGIRHDVQTVSPQRLSTVAFPYSYAYDSPAFTGFGPQFEEQAELQERDIGLRNMVGRRRVPSRRGYTSGPTARMRIRRNPTTPENGHYVCPQCRRLFQRNYNLKSHLQTHDPKRAHPNLCTYAGCERRFVRRTDLSRHEKSVHLKVRNFNCSACDSNFARKDTLRRHEEDGCPRRFELIHKTLPPETTPNRRQPNSFGAHSSSPISPAAQTTPLFQG</sequence>
<dbReference type="Proteomes" id="UP000250140">
    <property type="component" value="Unassembled WGS sequence"/>
</dbReference>
<evidence type="ECO:0000256" key="6">
    <source>
        <dbReference type="SAM" id="MobiDB-lite"/>
    </source>
</evidence>
<evidence type="ECO:0000256" key="4">
    <source>
        <dbReference type="ARBA" id="ARBA00022833"/>
    </source>
</evidence>
<name>A0A8E2F9Z6_9PEZI</name>
<feature type="compositionally biased region" description="Polar residues" evidence="6">
    <location>
        <begin position="348"/>
        <end position="377"/>
    </location>
</feature>
<dbReference type="OrthoDB" id="6910977at2759"/>
<dbReference type="InterPro" id="IPR013087">
    <property type="entry name" value="Znf_C2H2_type"/>
</dbReference>
<proteinExistence type="predicted"/>
<dbReference type="Pfam" id="PF00096">
    <property type="entry name" value="zf-C2H2"/>
    <property type="match status" value="1"/>
</dbReference>
<feature type="region of interest" description="Disordered" evidence="6">
    <location>
        <begin position="11"/>
        <end position="34"/>
    </location>
</feature>
<dbReference type="Gene3D" id="3.30.160.60">
    <property type="entry name" value="Classic Zinc Finger"/>
    <property type="match status" value="2"/>
</dbReference>
<feature type="region of interest" description="Disordered" evidence="6">
    <location>
        <begin position="343"/>
        <end position="377"/>
    </location>
</feature>
<dbReference type="GO" id="GO:0005634">
    <property type="term" value="C:nucleus"/>
    <property type="evidence" value="ECO:0007669"/>
    <property type="project" value="UniProtKB-ARBA"/>
</dbReference>
<dbReference type="InterPro" id="IPR050329">
    <property type="entry name" value="GLI_C2H2-zinc-finger"/>
</dbReference>
<evidence type="ECO:0000313" key="8">
    <source>
        <dbReference type="EMBL" id="OCL13362.1"/>
    </source>
</evidence>
<dbReference type="PANTHER" id="PTHR19818:SF139">
    <property type="entry name" value="PAIR-RULE PROTEIN ODD-PAIRED"/>
    <property type="match status" value="1"/>
</dbReference>